<feature type="transmembrane region" description="Helical" evidence="1">
    <location>
        <begin position="996"/>
        <end position="1021"/>
    </location>
</feature>
<proteinExistence type="predicted"/>
<feature type="transmembrane region" description="Helical" evidence="1">
    <location>
        <begin position="956"/>
        <end position="976"/>
    </location>
</feature>
<dbReference type="Gene3D" id="3.30.2090.10">
    <property type="entry name" value="Multidrug efflux transporter AcrB TolC docking domain, DN and DC subdomains"/>
    <property type="match status" value="2"/>
</dbReference>
<evidence type="ECO:0000256" key="1">
    <source>
        <dbReference type="SAM" id="Phobius"/>
    </source>
</evidence>
<feature type="transmembrane region" description="Helical" evidence="1">
    <location>
        <begin position="903"/>
        <end position="927"/>
    </location>
</feature>
<dbReference type="GO" id="GO:0042910">
    <property type="term" value="F:xenobiotic transmembrane transporter activity"/>
    <property type="evidence" value="ECO:0007669"/>
    <property type="project" value="TreeGrafter"/>
</dbReference>
<sequence>MSGMKRLIIERNRTVILLLIVIFTFGSYTYIKMPRESNPDIQIPIISVFVGFPGISVEDSEKLLVLPIENELRSIEGVKELRAFATNDGAHMIIKFGTEYDNKEVLDNVRSKLLNIKSKLPIEAESPIINEINLSLFPILNVGLIGNLPERTLTEIARKLKKEIESLPNVLKVEVAGMRKETVEVIIEPTVLTKYNIQSNEIFQAISNNNRLVGAGSLENDTGKYSIKISGLLKDIEDIMNIPIRSQSDAVLRIKDIAKVYLEFEDHQGFARINGLPSIVLEISKRNGKNIIDTVNQVKYLMDKAKDQLPENLKVVYLNDQSKNVRDVLEDLENDIIFSVLLILTIIMLFMGTRAAILVALSIPGSFLIGIMALYLMGITLNIVVLFSLIMAVGMLVDDAIVISEYADRKMICGMDKVEAFCTSVHDMFYPVLSSTLTKLAVFFPLLLWPDTVGKFMQYIPITIILTLTGSLIMALVFIPTLGAIFGKPSITSKKEIIRMSAIESGKVKNTGLIIRTYVHMLEKVLDHPKKFVCVVVFVLFLSSILYFTFGPGLKFFPNVDSDNILISVKVKESLSAKERDLILKKVEERILGVEKEIYVFYARSGKFSDNVIAKIQLELVDWRCRRKAKQILNDIRSSVQNIKGVIIDVQEQKSGPSADKPIQINLSGSASNLNSVAEKILKIMDQPSSGFINIQDSRSAPEIEWNMSIDKSKATSSGVSVATIGDFIKMVTNGVLIGKYRPNNADEEIDIVLRFPRKNRNMKTIDNLFINTANGPYSMSSIVKYVPEKKANKLSRIDGSRTVTISADVDTGYLVDERVKFIQNSITQDCSKGVKIDFKGDKEDQQKSGAFLLKAFILAITLMILVLVAQFNNIYYTFIVMTAVFLSTTCVFFIFFLIQKVFVVVMCGVGIIALAGIIVNNNILLLDAFHQQIKVRKNNIKQCIINASISRIRPILLTVATTVLGLIPMITRLNISFFTLQITYDAPSSQWWVDISATIASGILAATVLTLFFTPALLIIQRHEKT</sequence>
<keyword evidence="1" id="KW-0472">Membrane</keyword>
<dbReference type="PANTHER" id="PTHR32063">
    <property type="match status" value="1"/>
</dbReference>
<dbReference type="InterPro" id="IPR001036">
    <property type="entry name" value="Acrflvin-R"/>
</dbReference>
<dbReference type="PRINTS" id="PR00702">
    <property type="entry name" value="ACRIFLAVINRP"/>
</dbReference>
<feature type="transmembrane region" description="Helical" evidence="1">
    <location>
        <begin position="460"/>
        <end position="486"/>
    </location>
</feature>
<dbReference type="GO" id="GO:0005886">
    <property type="term" value="C:plasma membrane"/>
    <property type="evidence" value="ECO:0007669"/>
    <property type="project" value="TreeGrafter"/>
</dbReference>
<dbReference type="Pfam" id="PF00873">
    <property type="entry name" value="ACR_tran"/>
    <property type="match status" value="1"/>
</dbReference>
<dbReference type="Gene3D" id="3.30.70.1430">
    <property type="entry name" value="Multidrug efflux transporter AcrB pore domain"/>
    <property type="match status" value="2"/>
</dbReference>
<gene>
    <name evidence="2" type="primary">mdtC</name>
    <name evidence="2" type="ORF">WBAD_1211</name>
</gene>
<keyword evidence="1" id="KW-1133">Transmembrane helix</keyword>
<dbReference type="SUPFAM" id="SSF82714">
    <property type="entry name" value="Multidrug efflux transporter AcrB TolC docking domain, DN and DC subdomains"/>
    <property type="match status" value="1"/>
</dbReference>
<dbReference type="EMBL" id="OUNE01000215">
    <property type="protein sequence ID" value="SPP33536.1"/>
    <property type="molecule type" value="Genomic_DNA"/>
</dbReference>
<feature type="transmembrane region" description="Helical" evidence="1">
    <location>
        <begin position="12"/>
        <end position="31"/>
    </location>
</feature>
<feature type="transmembrane region" description="Helical" evidence="1">
    <location>
        <begin position="428"/>
        <end position="448"/>
    </location>
</feature>
<dbReference type="Gene3D" id="1.20.1640.10">
    <property type="entry name" value="Multidrug efflux transporter AcrB transmembrane domain"/>
    <property type="match status" value="2"/>
</dbReference>
<dbReference type="Gene3D" id="3.30.70.1320">
    <property type="entry name" value="Multidrug efflux transporter AcrB pore domain like"/>
    <property type="match status" value="1"/>
</dbReference>
<reference evidence="2" key="1">
    <citation type="submission" date="2018-04" db="EMBL/GenBank/DDBJ databases">
        <authorList>
            <person name="Go L.Y."/>
            <person name="Mitchell J.A."/>
        </authorList>
    </citation>
    <scope>NUCLEOTIDE SEQUENCE</scope>
    <source>
        <strain evidence="2">WBAD</strain>
    </source>
</reference>
<feature type="transmembrane region" description="Helical" evidence="1">
    <location>
        <begin position="876"/>
        <end position="897"/>
    </location>
</feature>
<dbReference type="PANTHER" id="PTHR32063:SF0">
    <property type="entry name" value="SWARMING MOTILITY PROTEIN SWRC"/>
    <property type="match status" value="1"/>
</dbReference>
<dbReference type="AlphaFoldDB" id="A0A3B0IZV3"/>
<name>A0A3B0IZV3_9RICK</name>
<dbReference type="Gene3D" id="3.30.70.1440">
    <property type="entry name" value="Multidrug efflux transporter AcrB pore domain"/>
    <property type="match status" value="1"/>
</dbReference>
<feature type="transmembrane region" description="Helical" evidence="1">
    <location>
        <begin position="336"/>
        <end position="352"/>
    </location>
</feature>
<dbReference type="SUPFAM" id="SSF82693">
    <property type="entry name" value="Multidrug efflux transporter AcrB pore domain, PN1, PN2, PC1 and PC2 subdomains"/>
    <property type="match status" value="2"/>
</dbReference>
<organism evidence="2">
    <name type="scientific">Wolbachia endosymbiont of Aleurodicus dispersus</name>
    <dbReference type="NCBI Taxonomy" id="1288877"/>
    <lineage>
        <taxon>Bacteria</taxon>
        <taxon>Pseudomonadati</taxon>
        <taxon>Pseudomonadota</taxon>
        <taxon>Alphaproteobacteria</taxon>
        <taxon>Rickettsiales</taxon>
        <taxon>Anaplasmataceae</taxon>
        <taxon>Wolbachieae</taxon>
        <taxon>Wolbachia</taxon>
    </lineage>
</organism>
<evidence type="ECO:0000313" key="2">
    <source>
        <dbReference type="EMBL" id="SPP33536.1"/>
    </source>
</evidence>
<feature type="transmembrane region" description="Helical" evidence="1">
    <location>
        <begin position="532"/>
        <end position="550"/>
    </location>
</feature>
<feature type="transmembrane region" description="Helical" evidence="1">
    <location>
        <begin position="850"/>
        <end position="869"/>
    </location>
</feature>
<dbReference type="InterPro" id="IPR027463">
    <property type="entry name" value="AcrB_DN_DC_subdom"/>
</dbReference>
<keyword evidence="1" id="KW-0812">Transmembrane</keyword>
<protein>
    <submittedName>
        <fullName evidence="2">Multidrug resistance protein MdtC</fullName>
    </submittedName>
</protein>
<dbReference type="SUPFAM" id="SSF82866">
    <property type="entry name" value="Multidrug efflux transporter AcrB transmembrane domain"/>
    <property type="match status" value="2"/>
</dbReference>
<accession>A0A3B0IZV3</accession>